<accession>D2R3L9</accession>
<keyword evidence="4" id="KW-1185">Reference proteome</keyword>
<dbReference type="CDD" id="cd07814">
    <property type="entry name" value="SRPBCC_CalC_Aha1-like"/>
    <property type="match status" value="1"/>
</dbReference>
<dbReference type="STRING" id="530564.Psta_2303"/>
<dbReference type="eggNOG" id="COG3832">
    <property type="taxonomic scope" value="Bacteria"/>
</dbReference>
<comment type="similarity">
    <text evidence="1">Belongs to the AHA1 family.</text>
</comment>
<feature type="domain" description="Activator of Hsp90 ATPase homologue 1/2-like C-terminal" evidence="2">
    <location>
        <begin position="18"/>
        <end position="148"/>
    </location>
</feature>
<evidence type="ECO:0000256" key="1">
    <source>
        <dbReference type="ARBA" id="ARBA00006817"/>
    </source>
</evidence>
<evidence type="ECO:0000259" key="2">
    <source>
        <dbReference type="Pfam" id="PF08327"/>
    </source>
</evidence>
<dbReference type="InterPro" id="IPR013538">
    <property type="entry name" value="ASHA1/2-like_C"/>
</dbReference>
<evidence type="ECO:0000313" key="4">
    <source>
        <dbReference type="Proteomes" id="UP000001887"/>
    </source>
</evidence>
<reference evidence="3 4" key="1">
    <citation type="journal article" date="2009" name="Stand. Genomic Sci.">
        <title>Complete genome sequence of Pirellula staleyi type strain (ATCC 27377).</title>
        <authorList>
            <person name="Clum A."/>
            <person name="Tindall B.J."/>
            <person name="Sikorski J."/>
            <person name="Ivanova N."/>
            <person name="Mavrommatis K."/>
            <person name="Lucas S."/>
            <person name="Glavina del Rio T."/>
            <person name="Nolan M."/>
            <person name="Chen F."/>
            <person name="Tice H."/>
            <person name="Pitluck S."/>
            <person name="Cheng J.F."/>
            <person name="Chertkov O."/>
            <person name="Brettin T."/>
            <person name="Han C."/>
            <person name="Detter J.C."/>
            <person name="Kuske C."/>
            <person name="Bruce D."/>
            <person name="Goodwin L."/>
            <person name="Ovchinikova G."/>
            <person name="Pati A."/>
            <person name="Mikhailova N."/>
            <person name="Chen A."/>
            <person name="Palaniappan K."/>
            <person name="Land M."/>
            <person name="Hauser L."/>
            <person name="Chang Y.J."/>
            <person name="Jeffries C.D."/>
            <person name="Chain P."/>
            <person name="Rohde M."/>
            <person name="Goker M."/>
            <person name="Bristow J."/>
            <person name="Eisen J.A."/>
            <person name="Markowitz V."/>
            <person name="Hugenholtz P."/>
            <person name="Kyrpides N.C."/>
            <person name="Klenk H.P."/>
            <person name="Lapidus A."/>
        </authorList>
    </citation>
    <scope>NUCLEOTIDE SEQUENCE [LARGE SCALE GENOMIC DNA]</scope>
    <source>
        <strain evidence="4">ATCC 27377 / DSM 6068 / ICPB 4128</strain>
    </source>
</reference>
<dbReference type="InterPro" id="IPR023393">
    <property type="entry name" value="START-like_dom_sf"/>
</dbReference>
<organism evidence="3 4">
    <name type="scientific">Pirellula staleyi (strain ATCC 27377 / DSM 6068 / ICPB 4128)</name>
    <name type="common">Pirella staleyi</name>
    <dbReference type="NCBI Taxonomy" id="530564"/>
    <lineage>
        <taxon>Bacteria</taxon>
        <taxon>Pseudomonadati</taxon>
        <taxon>Planctomycetota</taxon>
        <taxon>Planctomycetia</taxon>
        <taxon>Pirellulales</taxon>
        <taxon>Pirellulaceae</taxon>
        <taxon>Pirellula</taxon>
    </lineage>
</organism>
<dbReference type="Gene3D" id="3.30.530.20">
    <property type="match status" value="1"/>
</dbReference>
<dbReference type="AlphaFoldDB" id="D2R3L9"/>
<evidence type="ECO:0000313" key="3">
    <source>
        <dbReference type="EMBL" id="ADB16973.1"/>
    </source>
</evidence>
<dbReference type="KEGG" id="psl:Psta_2303"/>
<proteinExistence type="inferred from homology"/>
<dbReference type="SUPFAM" id="SSF55961">
    <property type="entry name" value="Bet v1-like"/>
    <property type="match status" value="1"/>
</dbReference>
<name>D2R3L9_PIRSD</name>
<dbReference type="OrthoDB" id="287565at2"/>
<dbReference type="EMBL" id="CP001848">
    <property type="protein sequence ID" value="ADB16973.1"/>
    <property type="molecule type" value="Genomic_DNA"/>
</dbReference>
<dbReference type="HOGENOM" id="CLU_137245_0_0_0"/>
<dbReference type="Pfam" id="PF08327">
    <property type="entry name" value="AHSA1"/>
    <property type="match status" value="1"/>
</dbReference>
<sequence length="158" mass="17973">MTQPGTTRDFTLQLTLRTSADQLFDALTTQAGCARWWTTFCEGDSQVGSISSYHFPAAGFHAVMRTIELARPNTLVWECIESSHGPSLPYEDLHDWIGTIIRFEIVPHSDEQCIFNFTHERLAQLECYESCKSGWQFFLGDSLRSYVEQGQGKPWTQG</sequence>
<dbReference type="Proteomes" id="UP000001887">
    <property type="component" value="Chromosome"/>
</dbReference>
<protein>
    <submittedName>
        <fullName evidence="3">Activator of Hsp90 ATPase 1 family protein</fullName>
    </submittedName>
</protein>
<gene>
    <name evidence="3" type="ordered locus">Psta_2303</name>
</gene>